<dbReference type="Gene3D" id="3.90.1150.10">
    <property type="entry name" value="Aspartate Aminotransferase, domain 1"/>
    <property type="match status" value="1"/>
</dbReference>
<dbReference type="PANTHER" id="PTHR11999">
    <property type="entry name" value="GROUP II PYRIDOXAL-5-PHOSPHATE DECARBOXYLASE"/>
    <property type="match status" value="1"/>
</dbReference>
<dbReference type="Gene3D" id="1.20.1340.10">
    <property type="entry name" value="dopa decarboxylase, N-terminal domain"/>
    <property type="match status" value="1"/>
</dbReference>
<evidence type="ECO:0000256" key="6">
    <source>
        <dbReference type="PIRSR" id="PIRSR602129-50"/>
    </source>
</evidence>
<keyword evidence="5 7" id="KW-0456">Lyase</keyword>
<dbReference type="OrthoDB" id="639767at2759"/>
<dbReference type="InterPro" id="IPR002129">
    <property type="entry name" value="PyrdxlP-dep_de-COase"/>
</dbReference>
<dbReference type="InterPro" id="IPR010977">
    <property type="entry name" value="Aromatic_deC"/>
</dbReference>
<evidence type="ECO:0000313" key="9">
    <source>
        <dbReference type="EMBL" id="CAG9783668.1"/>
    </source>
</evidence>
<dbReference type="AlphaFoldDB" id="A0A9N9WAS3"/>
<dbReference type="InterPro" id="IPR015424">
    <property type="entry name" value="PyrdxlP-dep_Trfase"/>
</dbReference>
<evidence type="ECO:0000256" key="7">
    <source>
        <dbReference type="RuleBase" id="RU000382"/>
    </source>
</evidence>
<keyword evidence="3" id="KW-0210">Decarboxylase</keyword>
<organism evidence="9 10">
    <name type="scientific">Diatraea saccharalis</name>
    <name type="common">sugarcane borer</name>
    <dbReference type="NCBI Taxonomy" id="40085"/>
    <lineage>
        <taxon>Eukaryota</taxon>
        <taxon>Metazoa</taxon>
        <taxon>Ecdysozoa</taxon>
        <taxon>Arthropoda</taxon>
        <taxon>Hexapoda</taxon>
        <taxon>Insecta</taxon>
        <taxon>Pterygota</taxon>
        <taxon>Neoptera</taxon>
        <taxon>Endopterygota</taxon>
        <taxon>Lepidoptera</taxon>
        <taxon>Glossata</taxon>
        <taxon>Ditrysia</taxon>
        <taxon>Pyraloidea</taxon>
        <taxon>Crambidae</taxon>
        <taxon>Crambinae</taxon>
        <taxon>Diatraea</taxon>
    </lineage>
</organism>
<dbReference type="FunFam" id="1.20.1340.10:FF:000001">
    <property type="entry name" value="Histidine decarboxylase"/>
    <property type="match status" value="1"/>
</dbReference>
<dbReference type="GO" id="GO:0006520">
    <property type="term" value="P:amino acid metabolic process"/>
    <property type="evidence" value="ECO:0007669"/>
    <property type="project" value="InterPro"/>
</dbReference>
<sequence length="541" mass="61023">MDVEEFRIRGKEMVDYICTYMTTLRTRRVTPSVEPGYLRAALPSDAPYHPDDWDDVMNDVENKIMPGVTHWQHPRFHAYFPAGNGYPSILGDMLSAGIGCIGFSWASTGLDYKSMSTVLQKFEITKGSASECVLVSMLAARANGIKRLKHQFPTVDEGLLLSKLIAYCSKEAHSCVEKAAMICFVKLRILQPDENGSLRGETLKEAMEEDEEAGHVPFFVSITLGTTSCCSFDNLPEIGPVVRKFPCVWLHVDAAYAGSAFLCPEHKHHLAGVEYADSFNTNPNKLMLTSFDCSLLWVTNRYLLTSALVVDPLYLQHCYDHTAIDYRHWGVPLSRRFRSLKLWFMLRSYGISGLQKYVRRHCELAKYFENLVKKDDRFEVCNQVKLGLVCFRLVGGPDETPEQVDEMNKKLLTNINASGKIHMVPANVRERFVIRFCVVHQHATREDIEIAWDIITDFATELLEGPDKERDLNEERARRNRAALAHKRSFFVRMVSDPKIYNPAINKTPPPAPTTPCSPPPTAAPTTPDTPSDSGAQPQTP</sequence>
<evidence type="ECO:0000256" key="3">
    <source>
        <dbReference type="ARBA" id="ARBA00022793"/>
    </source>
</evidence>
<feature type="compositionally biased region" description="Pro residues" evidence="8">
    <location>
        <begin position="508"/>
        <end position="523"/>
    </location>
</feature>
<protein>
    <recommendedName>
        <fullName evidence="11">Tyrosine decarboxylase</fullName>
    </recommendedName>
</protein>
<dbReference type="InterPro" id="IPR015422">
    <property type="entry name" value="PyrdxlP-dep_Trfase_small"/>
</dbReference>
<evidence type="ECO:0000256" key="4">
    <source>
        <dbReference type="ARBA" id="ARBA00022898"/>
    </source>
</evidence>
<dbReference type="PRINTS" id="PR00800">
    <property type="entry name" value="YHDCRBOXLASE"/>
</dbReference>
<gene>
    <name evidence="9" type="ORF">DIATSA_LOCUS1828</name>
</gene>
<keyword evidence="4 6" id="KW-0663">Pyridoxal phosphate</keyword>
<reference evidence="9" key="2">
    <citation type="submission" date="2022-10" db="EMBL/GenBank/DDBJ databases">
        <authorList>
            <consortium name="ENA_rothamsted_submissions"/>
            <consortium name="culmorum"/>
            <person name="King R."/>
        </authorList>
    </citation>
    <scope>NUCLEOTIDE SEQUENCE</scope>
</reference>
<comment type="cofactor">
    <cofactor evidence="1 6 7">
        <name>pyridoxal 5'-phosphate</name>
        <dbReference type="ChEBI" id="CHEBI:597326"/>
    </cofactor>
</comment>
<dbReference type="Pfam" id="PF00282">
    <property type="entry name" value="Pyridoxal_deC"/>
    <property type="match status" value="1"/>
</dbReference>
<feature type="modified residue" description="N6-(pyridoxal phosphate)lysine" evidence="6">
    <location>
        <position position="285"/>
    </location>
</feature>
<feature type="compositionally biased region" description="Low complexity" evidence="8">
    <location>
        <begin position="524"/>
        <end position="534"/>
    </location>
</feature>
<evidence type="ECO:0000256" key="5">
    <source>
        <dbReference type="ARBA" id="ARBA00023239"/>
    </source>
</evidence>
<dbReference type="SUPFAM" id="SSF53383">
    <property type="entry name" value="PLP-dependent transferases"/>
    <property type="match status" value="1"/>
</dbReference>
<dbReference type="GO" id="GO:0016831">
    <property type="term" value="F:carboxy-lyase activity"/>
    <property type="evidence" value="ECO:0007669"/>
    <property type="project" value="UniProtKB-KW"/>
</dbReference>
<dbReference type="PANTHER" id="PTHR11999:SF70">
    <property type="entry name" value="MIP05841P"/>
    <property type="match status" value="1"/>
</dbReference>
<dbReference type="CDD" id="cd06450">
    <property type="entry name" value="DOPA_deC_like"/>
    <property type="match status" value="1"/>
</dbReference>
<dbReference type="GO" id="GO:0030170">
    <property type="term" value="F:pyridoxal phosphate binding"/>
    <property type="evidence" value="ECO:0007669"/>
    <property type="project" value="InterPro"/>
</dbReference>
<dbReference type="Gene3D" id="3.40.640.10">
    <property type="entry name" value="Type I PLP-dependent aspartate aminotransferase-like (Major domain)"/>
    <property type="match status" value="1"/>
</dbReference>
<keyword evidence="10" id="KW-1185">Reference proteome</keyword>
<evidence type="ECO:0000256" key="1">
    <source>
        <dbReference type="ARBA" id="ARBA00001933"/>
    </source>
</evidence>
<evidence type="ECO:0008006" key="11">
    <source>
        <dbReference type="Google" id="ProtNLM"/>
    </source>
</evidence>
<name>A0A9N9WAS3_9NEOP</name>
<dbReference type="GO" id="GO:0019752">
    <property type="term" value="P:carboxylic acid metabolic process"/>
    <property type="evidence" value="ECO:0007669"/>
    <property type="project" value="InterPro"/>
</dbReference>
<comment type="similarity">
    <text evidence="2 7">Belongs to the group II decarboxylase family.</text>
</comment>
<accession>A0A9N9WAS3</accession>
<dbReference type="EMBL" id="OU893342">
    <property type="protein sequence ID" value="CAG9783668.1"/>
    <property type="molecule type" value="Genomic_DNA"/>
</dbReference>
<reference evidence="9" key="1">
    <citation type="submission" date="2021-12" db="EMBL/GenBank/DDBJ databases">
        <authorList>
            <person name="King R."/>
        </authorList>
    </citation>
    <scope>NUCLEOTIDE SEQUENCE</scope>
</reference>
<evidence type="ECO:0000256" key="2">
    <source>
        <dbReference type="ARBA" id="ARBA00009533"/>
    </source>
</evidence>
<dbReference type="Proteomes" id="UP001153714">
    <property type="component" value="Chromosome 11"/>
</dbReference>
<dbReference type="InterPro" id="IPR015421">
    <property type="entry name" value="PyrdxlP-dep_Trfase_major"/>
</dbReference>
<evidence type="ECO:0000313" key="10">
    <source>
        <dbReference type="Proteomes" id="UP001153714"/>
    </source>
</evidence>
<dbReference type="GO" id="GO:0005737">
    <property type="term" value="C:cytoplasm"/>
    <property type="evidence" value="ECO:0007669"/>
    <property type="project" value="TreeGrafter"/>
</dbReference>
<dbReference type="FunFam" id="3.90.1150.10:FF:000018">
    <property type="entry name" value="Histidine decarboxylase"/>
    <property type="match status" value="1"/>
</dbReference>
<feature type="region of interest" description="Disordered" evidence="8">
    <location>
        <begin position="501"/>
        <end position="541"/>
    </location>
</feature>
<evidence type="ECO:0000256" key="8">
    <source>
        <dbReference type="SAM" id="MobiDB-lite"/>
    </source>
</evidence>
<proteinExistence type="inferred from homology"/>